<keyword evidence="2" id="KW-1185">Reference proteome</keyword>
<evidence type="ECO:0000313" key="2">
    <source>
        <dbReference type="Proteomes" id="UP001233999"/>
    </source>
</evidence>
<dbReference type="Proteomes" id="UP001233999">
    <property type="component" value="Unassembled WGS sequence"/>
</dbReference>
<gene>
    <name evidence="1" type="ORF">L9F63_027528</name>
</gene>
<feature type="non-terminal residue" evidence="1">
    <location>
        <position position="86"/>
    </location>
</feature>
<proteinExistence type="predicted"/>
<organism evidence="1 2">
    <name type="scientific">Diploptera punctata</name>
    <name type="common">Pacific beetle cockroach</name>
    <dbReference type="NCBI Taxonomy" id="6984"/>
    <lineage>
        <taxon>Eukaryota</taxon>
        <taxon>Metazoa</taxon>
        <taxon>Ecdysozoa</taxon>
        <taxon>Arthropoda</taxon>
        <taxon>Hexapoda</taxon>
        <taxon>Insecta</taxon>
        <taxon>Pterygota</taxon>
        <taxon>Neoptera</taxon>
        <taxon>Polyneoptera</taxon>
        <taxon>Dictyoptera</taxon>
        <taxon>Blattodea</taxon>
        <taxon>Blaberoidea</taxon>
        <taxon>Blaberidae</taxon>
        <taxon>Diplopterinae</taxon>
        <taxon>Diploptera</taxon>
    </lineage>
</organism>
<accession>A0AAD8A7C6</accession>
<evidence type="ECO:0000313" key="1">
    <source>
        <dbReference type="EMBL" id="KAJ9593827.1"/>
    </source>
</evidence>
<dbReference type="AlphaFoldDB" id="A0AAD8A7C6"/>
<sequence>CRNVASQRTAHFQSILNTYEFPTHVICDFFAAFTCVHSPSSLLLLGVLVEIWLLLWFPVSRQVVVATYCTSMQIPHGPVHVQQKRK</sequence>
<dbReference type="EMBL" id="JASPKZ010003224">
    <property type="protein sequence ID" value="KAJ9593827.1"/>
    <property type="molecule type" value="Genomic_DNA"/>
</dbReference>
<reference evidence="1" key="1">
    <citation type="journal article" date="2023" name="IScience">
        <title>Live-bearing cockroach genome reveals convergent evolutionary mechanisms linked to viviparity in insects and beyond.</title>
        <authorList>
            <person name="Fouks B."/>
            <person name="Harrison M.C."/>
            <person name="Mikhailova A.A."/>
            <person name="Marchal E."/>
            <person name="English S."/>
            <person name="Carruthers M."/>
            <person name="Jennings E.C."/>
            <person name="Chiamaka E.L."/>
            <person name="Frigard R.A."/>
            <person name="Pippel M."/>
            <person name="Attardo G.M."/>
            <person name="Benoit J.B."/>
            <person name="Bornberg-Bauer E."/>
            <person name="Tobe S.S."/>
        </authorList>
    </citation>
    <scope>NUCLEOTIDE SEQUENCE</scope>
    <source>
        <strain evidence="1">Stay&amp;Tobe</strain>
    </source>
</reference>
<reference evidence="1" key="2">
    <citation type="submission" date="2023-05" db="EMBL/GenBank/DDBJ databases">
        <authorList>
            <person name="Fouks B."/>
        </authorList>
    </citation>
    <scope>NUCLEOTIDE SEQUENCE</scope>
    <source>
        <strain evidence="1">Stay&amp;Tobe</strain>
        <tissue evidence="1">Testes</tissue>
    </source>
</reference>
<feature type="non-terminal residue" evidence="1">
    <location>
        <position position="1"/>
    </location>
</feature>
<comment type="caution">
    <text evidence="1">The sequence shown here is derived from an EMBL/GenBank/DDBJ whole genome shotgun (WGS) entry which is preliminary data.</text>
</comment>
<name>A0AAD8A7C6_DIPPU</name>
<protein>
    <submittedName>
        <fullName evidence="1">Uncharacterized protein</fullName>
    </submittedName>
</protein>